<dbReference type="Gene3D" id="3.40.50.1820">
    <property type="entry name" value="alpha/beta hydrolase"/>
    <property type="match status" value="1"/>
</dbReference>
<dbReference type="PRINTS" id="PR00111">
    <property type="entry name" value="ABHYDROLASE"/>
</dbReference>
<accession>A0A2A4FXX0</accession>
<organism evidence="2 3">
    <name type="scientific">Rhizorhabdus dicambivorans</name>
    <dbReference type="NCBI Taxonomy" id="1850238"/>
    <lineage>
        <taxon>Bacteria</taxon>
        <taxon>Pseudomonadati</taxon>
        <taxon>Pseudomonadota</taxon>
        <taxon>Alphaproteobacteria</taxon>
        <taxon>Sphingomonadales</taxon>
        <taxon>Sphingomonadaceae</taxon>
        <taxon>Rhizorhabdus</taxon>
    </lineage>
</organism>
<reference evidence="2 3" key="1">
    <citation type="submission" date="2017-09" db="EMBL/GenBank/DDBJ databases">
        <title>The Catabolism of 3,6-Dichlorosalicylic acid is Initiated by the Cytochrome P450 Monooxygenase DsmABC in Rhizorhabdus dicambivorans Ndbn-20.</title>
        <authorList>
            <person name="Na L."/>
        </authorList>
    </citation>
    <scope>NUCLEOTIDE SEQUENCE [LARGE SCALE GENOMIC DNA]</scope>
    <source>
        <strain evidence="2 3">Ndbn-20m</strain>
    </source>
</reference>
<dbReference type="OrthoDB" id="9804723at2"/>
<evidence type="ECO:0000313" key="2">
    <source>
        <dbReference type="EMBL" id="PCE42548.1"/>
    </source>
</evidence>
<dbReference type="InterPro" id="IPR029058">
    <property type="entry name" value="AB_hydrolase_fold"/>
</dbReference>
<evidence type="ECO:0000259" key="1">
    <source>
        <dbReference type="Pfam" id="PF00561"/>
    </source>
</evidence>
<dbReference type="InterPro" id="IPR000073">
    <property type="entry name" value="AB_hydrolase_1"/>
</dbReference>
<comment type="caution">
    <text evidence="2">The sequence shown here is derived from an EMBL/GenBank/DDBJ whole genome shotgun (WGS) entry which is preliminary data.</text>
</comment>
<dbReference type="KEGG" id="rdi:CMV14_07070"/>
<name>A0A2A4FXX0_9SPHN</name>
<dbReference type="GO" id="GO:0046464">
    <property type="term" value="P:acylglycerol catabolic process"/>
    <property type="evidence" value="ECO:0007669"/>
    <property type="project" value="TreeGrafter"/>
</dbReference>
<proteinExistence type="predicted"/>
<protein>
    <submittedName>
        <fullName evidence="2">Alpha/beta hydrolase</fullName>
    </submittedName>
</protein>
<dbReference type="SUPFAM" id="SSF53474">
    <property type="entry name" value="alpha/beta-Hydrolases"/>
    <property type="match status" value="1"/>
</dbReference>
<dbReference type="GO" id="GO:0016020">
    <property type="term" value="C:membrane"/>
    <property type="evidence" value="ECO:0007669"/>
    <property type="project" value="TreeGrafter"/>
</dbReference>
<evidence type="ECO:0000313" key="3">
    <source>
        <dbReference type="Proteomes" id="UP000218934"/>
    </source>
</evidence>
<keyword evidence="3" id="KW-1185">Reference proteome</keyword>
<dbReference type="Pfam" id="PF00561">
    <property type="entry name" value="Abhydrolase_1"/>
    <property type="match status" value="1"/>
</dbReference>
<dbReference type="PANTHER" id="PTHR43798">
    <property type="entry name" value="MONOACYLGLYCEROL LIPASE"/>
    <property type="match status" value="1"/>
</dbReference>
<dbReference type="InterPro" id="IPR050266">
    <property type="entry name" value="AB_hydrolase_sf"/>
</dbReference>
<dbReference type="AlphaFoldDB" id="A0A2A4FXX0"/>
<gene>
    <name evidence="2" type="ORF">COO09_09010</name>
</gene>
<dbReference type="RefSeq" id="WP_083215714.1">
    <property type="nucleotide sequence ID" value="NZ_CP023449.1"/>
</dbReference>
<dbReference type="PANTHER" id="PTHR43798:SF33">
    <property type="entry name" value="HYDROLASE, PUTATIVE (AFU_ORTHOLOGUE AFUA_2G14860)-RELATED"/>
    <property type="match status" value="1"/>
</dbReference>
<dbReference type="Proteomes" id="UP000218934">
    <property type="component" value="Unassembled WGS sequence"/>
</dbReference>
<feature type="domain" description="AB hydrolase-1" evidence="1">
    <location>
        <begin position="38"/>
        <end position="140"/>
    </location>
</feature>
<dbReference type="EMBL" id="NWUF01000007">
    <property type="protein sequence ID" value="PCE42548.1"/>
    <property type="molecule type" value="Genomic_DNA"/>
</dbReference>
<dbReference type="GO" id="GO:0047372">
    <property type="term" value="F:monoacylglycerol lipase activity"/>
    <property type="evidence" value="ECO:0007669"/>
    <property type="project" value="TreeGrafter"/>
</dbReference>
<sequence length="293" mass="32351">MNSMGRPQTDHRMAMPDGAILHVAIDDFTDPWVQAGSIVFLHGLAESGLLWRAWSPAFSRRWRVIRPDHRGFGLSSPVSADFTWSLTKLEDDLETLLDQLELDSVHLVGAKIGGTLALDFAARRPERLLSVTAIGAPLSMVERSDQLSAAVAQIGSDGVESWVRETTAGRMGASMGEIEVQWWIDLMSRTPANTLLGFMPMVATIDVRPLLDQISIPTLLLTSSHGLFSPDELIGWQRAVPDKRKICVIDTDSYHLAASHPDSCTEIVVRFLEDVESGRSSPWRTEPLRGDQV</sequence>
<keyword evidence="2" id="KW-0378">Hydrolase</keyword>